<evidence type="ECO:0000256" key="6">
    <source>
        <dbReference type="ARBA" id="ARBA00022989"/>
    </source>
</evidence>
<evidence type="ECO:0000256" key="4">
    <source>
        <dbReference type="ARBA" id="ARBA00022475"/>
    </source>
</evidence>
<evidence type="ECO:0000256" key="8">
    <source>
        <dbReference type="SAM" id="Phobius"/>
    </source>
</evidence>
<evidence type="ECO:0000256" key="2">
    <source>
        <dbReference type="ARBA" id="ARBA00010145"/>
    </source>
</evidence>
<keyword evidence="4" id="KW-1003">Cell membrane</keyword>
<gene>
    <name evidence="9" type="ORF">HCN58_08565</name>
</gene>
<keyword evidence="10" id="KW-1185">Reference proteome</keyword>
<feature type="transmembrane region" description="Helical" evidence="8">
    <location>
        <begin position="64"/>
        <end position="83"/>
    </location>
</feature>
<dbReference type="InterPro" id="IPR038770">
    <property type="entry name" value="Na+/solute_symporter_sf"/>
</dbReference>
<evidence type="ECO:0000256" key="5">
    <source>
        <dbReference type="ARBA" id="ARBA00022692"/>
    </source>
</evidence>
<name>A0A7Y4GPL3_9BRAD</name>
<comment type="subcellular location">
    <subcellularLocation>
        <location evidence="1">Cell membrane</location>
        <topology evidence="1">Multi-pass membrane protein</topology>
    </subcellularLocation>
</comment>
<dbReference type="GO" id="GO:0005886">
    <property type="term" value="C:plasma membrane"/>
    <property type="evidence" value="ECO:0007669"/>
    <property type="project" value="UniProtKB-SubCell"/>
</dbReference>
<feature type="transmembrane region" description="Helical" evidence="8">
    <location>
        <begin position="123"/>
        <end position="145"/>
    </location>
</feature>
<dbReference type="PANTHER" id="PTHR36838">
    <property type="entry name" value="AUXIN EFFLUX CARRIER FAMILY PROTEIN"/>
    <property type="match status" value="1"/>
</dbReference>
<dbReference type="GO" id="GO:0055085">
    <property type="term" value="P:transmembrane transport"/>
    <property type="evidence" value="ECO:0007669"/>
    <property type="project" value="InterPro"/>
</dbReference>
<evidence type="ECO:0000256" key="1">
    <source>
        <dbReference type="ARBA" id="ARBA00004651"/>
    </source>
</evidence>
<protein>
    <submittedName>
        <fullName evidence="9">AEC family transporter</fullName>
    </submittedName>
</protein>
<dbReference type="Pfam" id="PF03547">
    <property type="entry name" value="Mem_trans"/>
    <property type="match status" value="1"/>
</dbReference>
<organism evidence="9 10">
    <name type="scientific">Bradyrhizobium australiense</name>
    <dbReference type="NCBI Taxonomy" id="2721161"/>
    <lineage>
        <taxon>Bacteria</taxon>
        <taxon>Pseudomonadati</taxon>
        <taxon>Pseudomonadota</taxon>
        <taxon>Alphaproteobacteria</taxon>
        <taxon>Hyphomicrobiales</taxon>
        <taxon>Nitrobacteraceae</taxon>
        <taxon>Bradyrhizobium</taxon>
    </lineage>
</organism>
<dbReference type="RefSeq" id="WP_171578924.1">
    <property type="nucleotide sequence ID" value="NZ_JAAVLX010000003.1"/>
</dbReference>
<feature type="transmembrane region" description="Helical" evidence="8">
    <location>
        <begin position="192"/>
        <end position="216"/>
    </location>
</feature>
<dbReference type="PANTHER" id="PTHR36838:SF3">
    <property type="entry name" value="TRANSPORTER AUXIN EFFLUX CARRIER EC FAMILY"/>
    <property type="match status" value="1"/>
</dbReference>
<feature type="transmembrane region" description="Helical" evidence="8">
    <location>
        <begin position="95"/>
        <end position="117"/>
    </location>
</feature>
<keyword evidence="7 8" id="KW-0472">Membrane</keyword>
<feature type="transmembrane region" description="Helical" evidence="8">
    <location>
        <begin position="284"/>
        <end position="306"/>
    </location>
</feature>
<keyword evidence="3" id="KW-0813">Transport</keyword>
<feature type="transmembrane region" description="Helical" evidence="8">
    <location>
        <begin position="228"/>
        <end position="251"/>
    </location>
</feature>
<accession>A0A7Y4GPL3</accession>
<evidence type="ECO:0000313" key="9">
    <source>
        <dbReference type="EMBL" id="NOJ39655.1"/>
    </source>
</evidence>
<reference evidence="9 10" key="1">
    <citation type="submission" date="2020-03" db="EMBL/GenBank/DDBJ databases">
        <title>Bradyrhizobium diversity isolated from nodules of Indigofera sp.</title>
        <authorList>
            <person name="Klepa M."/>
            <person name="Helene L."/>
            <person name="Hungria M."/>
        </authorList>
    </citation>
    <scope>NUCLEOTIDE SEQUENCE [LARGE SCALE GENOMIC DNA]</scope>
    <source>
        <strain evidence="9 10">WSM 1791</strain>
    </source>
</reference>
<dbReference type="InterPro" id="IPR004776">
    <property type="entry name" value="Mem_transp_PIN-like"/>
</dbReference>
<evidence type="ECO:0000256" key="7">
    <source>
        <dbReference type="ARBA" id="ARBA00023136"/>
    </source>
</evidence>
<comment type="similarity">
    <text evidence="2">Belongs to the auxin efflux carrier (TC 2.A.69) family.</text>
</comment>
<keyword evidence="5 8" id="KW-0812">Transmembrane</keyword>
<evidence type="ECO:0000313" key="10">
    <source>
        <dbReference type="Proteomes" id="UP000544122"/>
    </source>
</evidence>
<keyword evidence="6 8" id="KW-1133">Transmembrane helix</keyword>
<sequence length="315" mass="33231">MEVADLVLPMFAIIVTGWLAGWLGYISRSLADGLVHFAYNVAMPALLFVTIAQEPAHSLLEWRFLLAFGGGSIFCFMLVFLAIRAGLGRDVASSTMYGMTSAMTNTGFVALPILHSVCGQPAVLPAAVATVFVAAVMFPLTVVLLESEGSDTHGLSARPVVLVRQIVLNPMVLSTIIGLAWAIAGLPIPTPIAAYMNIFAGALTPCALFAIGLGLSVEEMRSNLASSVVLAAVKLVFMPLIVYGLCVALGLRPLYTIVAVVCAAVPTAKTVYILAREHHVEEPLVAATVSVTTMLSVVTLLGWLYALSRITTQAS</sequence>
<feature type="transmembrane region" description="Helical" evidence="8">
    <location>
        <begin position="33"/>
        <end position="52"/>
    </location>
</feature>
<proteinExistence type="inferred from homology"/>
<comment type="caution">
    <text evidence="9">The sequence shown here is derived from an EMBL/GenBank/DDBJ whole genome shotgun (WGS) entry which is preliminary data.</text>
</comment>
<dbReference type="EMBL" id="JAAVLX010000003">
    <property type="protein sequence ID" value="NOJ39655.1"/>
    <property type="molecule type" value="Genomic_DNA"/>
</dbReference>
<evidence type="ECO:0000256" key="3">
    <source>
        <dbReference type="ARBA" id="ARBA00022448"/>
    </source>
</evidence>
<dbReference type="AlphaFoldDB" id="A0A7Y4GPL3"/>
<feature type="transmembrane region" description="Helical" evidence="8">
    <location>
        <begin position="166"/>
        <end position="186"/>
    </location>
</feature>
<dbReference type="Proteomes" id="UP000544122">
    <property type="component" value="Unassembled WGS sequence"/>
</dbReference>
<feature type="transmembrane region" description="Helical" evidence="8">
    <location>
        <begin position="257"/>
        <end position="275"/>
    </location>
</feature>
<dbReference type="Gene3D" id="1.20.1530.20">
    <property type="match status" value="1"/>
</dbReference>
<feature type="transmembrane region" description="Helical" evidence="8">
    <location>
        <begin position="6"/>
        <end position="26"/>
    </location>
</feature>